<proteinExistence type="predicted"/>
<dbReference type="InterPro" id="IPR029033">
    <property type="entry name" value="His_PPase_superfam"/>
</dbReference>
<dbReference type="STRING" id="351160.RRC498"/>
<gene>
    <name evidence="1" type="ORF">RRC498</name>
</gene>
<dbReference type="Proteomes" id="UP000000663">
    <property type="component" value="Chromosome"/>
</dbReference>
<dbReference type="SUPFAM" id="SSF53254">
    <property type="entry name" value="Phosphoglycerate mutase-like"/>
    <property type="match status" value="1"/>
</dbReference>
<keyword evidence="2" id="KW-1185">Reference proteome</keyword>
<dbReference type="Pfam" id="PF00300">
    <property type="entry name" value="His_Phos_1"/>
    <property type="match status" value="1"/>
</dbReference>
<dbReference type="KEGG" id="rci:RRC498"/>
<protein>
    <recommendedName>
        <fullName evidence="3">Histidine phosphatase family protein</fullName>
    </recommendedName>
</protein>
<organism evidence="1 2">
    <name type="scientific">Methanocella arvoryzae (strain DSM 22066 / NBRC 105507 / MRE50)</name>
    <dbReference type="NCBI Taxonomy" id="351160"/>
    <lineage>
        <taxon>Archaea</taxon>
        <taxon>Methanobacteriati</taxon>
        <taxon>Methanobacteriota</taxon>
        <taxon>Stenosarchaea group</taxon>
        <taxon>Methanomicrobia</taxon>
        <taxon>Methanocellales</taxon>
        <taxon>Methanocellaceae</taxon>
        <taxon>Methanocella</taxon>
    </lineage>
</organism>
<dbReference type="AlphaFoldDB" id="Q0W0A3"/>
<dbReference type="eggNOG" id="arCOG01991">
    <property type="taxonomic scope" value="Archaea"/>
</dbReference>
<evidence type="ECO:0000313" key="2">
    <source>
        <dbReference type="Proteomes" id="UP000000663"/>
    </source>
</evidence>
<dbReference type="EMBL" id="AM114193">
    <property type="protein sequence ID" value="CAJ38190.1"/>
    <property type="molecule type" value="Genomic_DNA"/>
</dbReference>
<evidence type="ECO:0008006" key="3">
    <source>
        <dbReference type="Google" id="ProtNLM"/>
    </source>
</evidence>
<evidence type="ECO:0000313" key="1">
    <source>
        <dbReference type="EMBL" id="CAJ38190.1"/>
    </source>
</evidence>
<accession>Q0W0A3</accession>
<sequence>MAPTKLINCHVVIRSGHHMLKQGRQVRQRATSEFEGQSGRAHELNSGAGDALSKNLKYLSPGTSYALLIRHAERPNFSMLNFSNDTPITEKGLEDSVSLGNWLRGQHLTGLYSSPVRRCMQTCEGIRQGANLEHLPIASRPRIGEPGSFIANPLVVFFYFLTSDMSMVIRKFIAKGRLWGFTPLREGSVGILNDLLADLSVENTRNLYVTHDAVLAPLISYFTGQKFGDTDWINFLDGVFIAVKDGEVRLLWNGREYYIDRELLAFHEQSGSGRY</sequence>
<name>Q0W0A3_METAR</name>
<dbReference type="CDD" id="cd07040">
    <property type="entry name" value="HP"/>
    <property type="match status" value="1"/>
</dbReference>
<reference evidence="1 2" key="1">
    <citation type="journal article" date="2006" name="Science">
        <title>Genome of rice cluster I archaea -- the key methane producers in the rice rhizosphere.</title>
        <authorList>
            <person name="Erkel C."/>
            <person name="Kube M."/>
            <person name="Reinhardt R."/>
            <person name="Liesack W."/>
        </authorList>
    </citation>
    <scope>NUCLEOTIDE SEQUENCE [LARGE SCALE GENOMIC DNA]</scope>
    <source>
        <strain evidence="2">DSM 22066 / NBRC 105507 / MRE50</strain>
    </source>
</reference>
<dbReference type="Gene3D" id="3.40.50.1240">
    <property type="entry name" value="Phosphoglycerate mutase-like"/>
    <property type="match status" value="1"/>
</dbReference>
<dbReference type="InterPro" id="IPR013078">
    <property type="entry name" value="His_Pase_superF_clade-1"/>
</dbReference>